<dbReference type="InterPro" id="IPR036757">
    <property type="entry name" value="TFR-like_dimer_dom_sf"/>
</dbReference>
<dbReference type="InterPro" id="IPR039373">
    <property type="entry name" value="Peptidase_M28B"/>
</dbReference>
<dbReference type="InterPro" id="IPR003137">
    <property type="entry name" value="PA_domain"/>
</dbReference>
<proteinExistence type="inferred from homology"/>
<accession>A0A5J9VFV7</accession>
<sequence length="989" mass="107281">MSRLDGVSLLSSSSPAPPTKIRARGRFLCLLTCATLSLLLFYALHPAPNPPPNYGALFLSLGSNETAAAHLRALTLHPHVAGTKANAVVARNVLDAFSSLSFPAHITPYSVLLSYPVHRSLSLSAPGRGVTSFSLKQETYPNDPYAAAAADAIPTFYAYAASGSVSAEAVYANYGREDDFAYLASRGVDVAGKVAVVRYGVIHCEDIAYNARAAGAAAAVVYTDPLQYGGAPGEGWWFPDARWLPPSGVQVGSLFRGLGDPTTPTWASSEGCERVSIEDAMASNAMPLIPALPVSARDAMEVHRALGGDVAPADWQGRQGGPVYHLGPGPAVLNLTYIGNDTMATIENVFAVIEGTEEPDRYVILGNHRDAWTFGAADPNSGTAAMIELAQRFSMLQKKGWRPRRTIIFCSWDAEEYGLTGSTEWVEENREMLSSRAVAYLNIDVSVTGPVFHPYATPQLDELLQETMKLVQDPDNSSQTVYNSWVKSNISPMDQDIRFTILYMMTMYGWQNSAILDSVDMLQTYTKVVENEVKGAAVSCSPLYNSIKALRRAATKVNREQKELQRQLLSKQMKKDSPKIRELNDRLMQAERAFINKEGHFKHAWHLVYGSSEQNDWDTAAYPGIGDAIASAKTSNTSASWNSVQHEIYRVARAVTQASAVAVVRYGVIHCEDIAHFARAAGAAAAVVYTDPLQYGGAPGEGWFPDARWLPPSGVQVGSLFRGQGDPTTPLWASSEGCERVSVEDAMTTDYMPLIPALPVSARDAMEVHRALGGAVAPADWQGRQDGPVYRLGPGPAVLNLTYKGNDTMATIENVFAIIEGAEEPDRYVILGNHRDAWTFGAADPNSGTAAMIETGSTEWVEENREMLSSRAVAYLNIDVSVVGPLFRPSATPQLDELLQETIKLVQDPDNSSQTVYDSWVKSNISPMIGRLGDGGSDYTAFVEHAGIPSINMDQDIRFTILCMMTMCGWQNSPILDSVGTLQLQAYGE</sequence>
<dbReference type="Pfam" id="PF04253">
    <property type="entry name" value="TFR_dimer"/>
    <property type="match status" value="1"/>
</dbReference>
<keyword evidence="2" id="KW-0325">Glycoprotein</keyword>
<evidence type="ECO:0000259" key="3">
    <source>
        <dbReference type="Pfam" id="PF02225"/>
    </source>
</evidence>
<dbReference type="CDD" id="cd02121">
    <property type="entry name" value="PA_GCPII_like"/>
    <property type="match status" value="1"/>
</dbReference>
<evidence type="ECO:0008006" key="8">
    <source>
        <dbReference type="Google" id="ProtNLM"/>
    </source>
</evidence>
<evidence type="ECO:0000259" key="5">
    <source>
        <dbReference type="Pfam" id="PF04389"/>
    </source>
</evidence>
<dbReference type="Pfam" id="PF02225">
    <property type="entry name" value="PA"/>
    <property type="match status" value="1"/>
</dbReference>
<organism evidence="6 7">
    <name type="scientific">Eragrostis curvula</name>
    <name type="common">weeping love grass</name>
    <dbReference type="NCBI Taxonomy" id="38414"/>
    <lineage>
        <taxon>Eukaryota</taxon>
        <taxon>Viridiplantae</taxon>
        <taxon>Streptophyta</taxon>
        <taxon>Embryophyta</taxon>
        <taxon>Tracheophyta</taxon>
        <taxon>Spermatophyta</taxon>
        <taxon>Magnoliopsida</taxon>
        <taxon>Liliopsida</taxon>
        <taxon>Poales</taxon>
        <taxon>Poaceae</taxon>
        <taxon>PACMAD clade</taxon>
        <taxon>Chloridoideae</taxon>
        <taxon>Eragrostideae</taxon>
        <taxon>Eragrostidinae</taxon>
        <taxon>Eragrostis</taxon>
    </lineage>
</organism>
<dbReference type="Gramene" id="TVU35162">
    <property type="protein sequence ID" value="TVU35162"/>
    <property type="gene ID" value="EJB05_17038"/>
</dbReference>
<dbReference type="AlphaFoldDB" id="A0A5J9VFV7"/>
<dbReference type="SUPFAM" id="SSF47672">
    <property type="entry name" value="Transferrin receptor-like dimerisation domain"/>
    <property type="match status" value="1"/>
</dbReference>
<evidence type="ECO:0000313" key="6">
    <source>
        <dbReference type="EMBL" id="TVU35162.1"/>
    </source>
</evidence>
<reference evidence="6 7" key="1">
    <citation type="journal article" date="2019" name="Sci. Rep.">
        <title>A high-quality genome of Eragrostis curvula grass provides insights into Poaceae evolution and supports new strategies to enhance forage quality.</title>
        <authorList>
            <person name="Carballo J."/>
            <person name="Santos B.A.C.M."/>
            <person name="Zappacosta D."/>
            <person name="Garbus I."/>
            <person name="Selva J.P."/>
            <person name="Gallo C.A."/>
            <person name="Diaz A."/>
            <person name="Albertini E."/>
            <person name="Caccamo M."/>
            <person name="Echenique V."/>
        </authorList>
    </citation>
    <scope>NUCLEOTIDE SEQUENCE [LARGE SCALE GENOMIC DNA]</scope>
    <source>
        <strain evidence="7">cv. Victoria</strain>
        <tissue evidence="6">Leaf</tissue>
    </source>
</reference>
<dbReference type="Gene3D" id="3.50.30.30">
    <property type="match status" value="2"/>
</dbReference>
<dbReference type="Gene3D" id="3.40.630.10">
    <property type="entry name" value="Zn peptidases"/>
    <property type="match status" value="3"/>
</dbReference>
<evidence type="ECO:0000313" key="7">
    <source>
        <dbReference type="Proteomes" id="UP000324897"/>
    </source>
</evidence>
<name>A0A5J9VFV7_9POAL</name>
<dbReference type="SUPFAM" id="SSF53187">
    <property type="entry name" value="Zn-dependent exopeptidases"/>
    <property type="match status" value="2"/>
</dbReference>
<evidence type="ECO:0000259" key="4">
    <source>
        <dbReference type="Pfam" id="PF04253"/>
    </source>
</evidence>
<feature type="domain" description="Peptidase M28" evidence="5">
    <location>
        <begin position="348"/>
        <end position="496"/>
    </location>
</feature>
<feature type="non-terminal residue" evidence="6">
    <location>
        <position position="1"/>
    </location>
</feature>
<feature type="domain" description="PA" evidence="3">
    <location>
        <begin position="166"/>
        <end position="248"/>
    </location>
</feature>
<evidence type="ECO:0000256" key="2">
    <source>
        <dbReference type="ARBA" id="ARBA00023180"/>
    </source>
</evidence>
<dbReference type="InterPro" id="IPR007365">
    <property type="entry name" value="TFR-like_dimer_dom"/>
</dbReference>
<dbReference type="PANTHER" id="PTHR10404:SF45">
    <property type="entry name" value="OS01G0740500 PROTEIN"/>
    <property type="match status" value="1"/>
</dbReference>
<dbReference type="FunFam" id="3.50.30.30:FF:000008">
    <property type="entry name" value="Glutamate carboxypeptidase 2"/>
    <property type="match status" value="1"/>
</dbReference>
<comment type="similarity">
    <text evidence="1">Belongs to the peptidase M28 family. M28B subfamily.</text>
</comment>
<gene>
    <name evidence="6" type="ORF">EJB05_17038</name>
</gene>
<dbReference type="PANTHER" id="PTHR10404">
    <property type="entry name" value="N-ACETYLATED-ALPHA-LINKED ACIDIC DIPEPTIDASE"/>
    <property type="match status" value="1"/>
</dbReference>
<keyword evidence="7" id="KW-1185">Reference proteome</keyword>
<dbReference type="Pfam" id="PF04389">
    <property type="entry name" value="Peptidase_M28"/>
    <property type="match status" value="1"/>
</dbReference>
<dbReference type="InterPro" id="IPR046450">
    <property type="entry name" value="PA_dom_sf"/>
</dbReference>
<protein>
    <recommendedName>
        <fullName evidence="8">Peptidase M28 domain-containing protein</fullName>
    </recommendedName>
</protein>
<dbReference type="GO" id="GO:0004180">
    <property type="term" value="F:carboxypeptidase activity"/>
    <property type="evidence" value="ECO:0007669"/>
    <property type="project" value="TreeGrafter"/>
</dbReference>
<feature type="domain" description="Transferrin receptor-like dimerisation" evidence="4">
    <location>
        <begin position="539"/>
        <end position="660"/>
    </location>
</feature>
<evidence type="ECO:0000256" key="1">
    <source>
        <dbReference type="ARBA" id="ARBA00005634"/>
    </source>
</evidence>
<dbReference type="SUPFAM" id="SSF52025">
    <property type="entry name" value="PA domain"/>
    <property type="match status" value="2"/>
</dbReference>
<dbReference type="OrthoDB" id="5841748at2759"/>
<dbReference type="InterPro" id="IPR007484">
    <property type="entry name" value="Peptidase_M28"/>
</dbReference>
<dbReference type="FunFam" id="3.40.630.10:FF:000101">
    <property type="entry name" value="N-acetylated alpha-linked acidic dipeptidase like 1"/>
    <property type="match status" value="1"/>
</dbReference>
<comment type="caution">
    <text evidence="6">The sequence shown here is derived from an EMBL/GenBank/DDBJ whole genome shotgun (WGS) entry which is preliminary data.</text>
</comment>
<dbReference type="Proteomes" id="UP000324897">
    <property type="component" value="Unassembled WGS sequence"/>
</dbReference>
<dbReference type="EMBL" id="RWGY01000009">
    <property type="protein sequence ID" value="TVU35162.1"/>
    <property type="molecule type" value="Genomic_DNA"/>
</dbReference>